<dbReference type="GO" id="GO:0032993">
    <property type="term" value="C:protein-DNA complex"/>
    <property type="evidence" value="ECO:0007669"/>
    <property type="project" value="TreeGrafter"/>
</dbReference>
<dbReference type="AlphaFoldDB" id="A0A6L9MMH3"/>
<evidence type="ECO:0000256" key="3">
    <source>
        <dbReference type="ARBA" id="ARBA00023125"/>
    </source>
</evidence>
<evidence type="ECO:0000259" key="5">
    <source>
        <dbReference type="PROSITE" id="PS50931"/>
    </source>
</evidence>
<dbReference type="InterPro" id="IPR005119">
    <property type="entry name" value="LysR_subst-bd"/>
</dbReference>
<dbReference type="GO" id="GO:0003700">
    <property type="term" value="F:DNA-binding transcription factor activity"/>
    <property type="evidence" value="ECO:0007669"/>
    <property type="project" value="InterPro"/>
</dbReference>
<dbReference type="Gene3D" id="1.10.10.10">
    <property type="entry name" value="Winged helix-like DNA-binding domain superfamily/Winged helix DNA-binding domain"/>
    <property type="match status" value="1"/>
</dbReference>
<dbReference type="PANTHER" id="PTHR30346:SF0">
    <property type="entry name" value="HCA OPERON TRANSCRIPTIONAL ACTIVATOR HCAR"/>
    <property type="match status" value="1"/>
</dbReference>
<dbReference type="FunFam" id="1.10.10.10:FF:000001">
    <property type="entry name" value="LysR family transcriptional regulator"/>
    <property type="match status" value="1"/>
</dbReference>
<evidence type="ECO:0000256" key="1">
    <source>
        <dbReference type="ARBA" id="ARBA00009437"/>
    </source>
</evidence>
<name>A0A6L9MMH3_9HYPH</name>
<dbReference type="Pfam" id="PF03466">
    <property type="entry name" value="LysR_substrate"/>
    <property type="match status" value="1"/>
</dbReference>
<dbReference type="PANTHER" id="PTHR30346">
    <property type="entry name" value="TRANSCRIPTIONAL DUAL REGULATOR HCAR-RELATED"/>
    <property type="match status" value="1"/>
</dbReference>
<keyword evidence="3" id="KW-0238">DNA-binding</keyword>
<dbReference type="EMBL" id="JAAAMJ010000028">
    <property type="protein sequence ID" value="NDV89134.1"/>
    <property type="molecule type" value="Genomic_DNA"/>
</dbReference>
<evidence type="ECO:0000313" key="7">
    <source>
        <dbReference type="Proteomes" id="UP000476332"/>
    </source>
</evidence>
<dbReference type="InterPro" id="IPR000847">
    <property type="entry name" value="LysR_HTH_N"/>
</dbReference>
<evidence type="ECO:0000256" key="4">
    <source>
        <dbReference type="ARBA" id="ARBA00023163"/>
    </source>
</evidence>
<dbReference type="GO" id="GO:0003677">
    <property type="term" value="F:DNA binding"/>
    <property type="evidence" value="ECO:0007669"/>
    <property type="project" value="UniProtKB-KW"/>
</dbReference>
<dbReference type="Gene3D" id="3.40.190.10">
    <property type="entry name" value="Periplasmic binding protein-like II"/>
    <property type="match status" value="2"/>
</dbReference>
<comment type="similarity">
    <text evidence="1">Belongs to the LysR transcriptional regulatory family.</text>
</comment>
<comment type="caution">
    <text evidence="6">The sequence shown here is derived from an EMBL/GenBank/DDBJ whole genome shotgun (WGS) entry which is preliminary data.</text>
</comment>
<dbReference type="SUPFAM" id="SSF53850">
    <property type="entry name" value="Periplasmic binding protein-like II"/>
    <property type="match status" value="1"/>
</dbReference>
<feature type="domain" description="HTH lysR-type" evidence="5">
    <location>
        <begin position="9"/>
        <end position="66"/>
    </location>
</feature>
<dbReference type="Pfam" id="PF00126">
    <property type="entry name" value="HTH_1"/>
    <property type="match status" value="1"/>
</dbReference>
<dbReference type="Proteomes" id="UP000476332">
    <property type="component" value="Unassembled WGS sequence"/>
</dbReference>
<evidence type="ECO:0000256" key="2">
    <source>
        <dbReference type="ARBA" id="ARBA00023015"/>
    </source>
</evidence>
<dbReference type="InterPro" id="IPR036390">
    <property type="entry name" value="WH_DNA-bd_sf"/>
</dbReference>
<dbReference type="CDD" id="cd08414">
    <property type="entry name" value="PBP2_LTTR_aromatics_like"/>
    <property type="match status" value="1"/>
</dbReference>
<accession>A0A6L9MMH3</accession>
<evidence type="ECO:0000313" key="6">
    <source>
        <dbReference type="EMBL" id="NDV89134.1"/>
    </source>
</evidence>
<gene>
    <name evidence="6" type="ORF">GTW51_20915</name>
</gene>
<keyword evidence="2" id="KW-0805">Transcription regulation</keyword>
<sequence length="312" mass="34475">MRGKHSARFELRHLRYVIAMAEFGGIRKAARTLGVQPSTISRRVRDLEDEIGAALFIRAHGGVSLTYAGERFLQRARKAIDHVSYAAQDACVIGRGQEGVVRIGLMSSLASGFLPELVEAYYADHAGVRLEYSEGGPADHVSAVQQHRLDVAFLTGTTTVEDCDLAHLWNERIYVVMPTKHELAEKEEIAWRDLHGQRFIVSEAQPGPEIHDYLVEHLSSLGHSPNIQRQAVYRDTLMQIVAGGSSLTLTSEATIAAQFPGVAYRPLANEILPFCAVWSPKNDNPAFRRLLSLAKVRSTKWLRMGGPGVEPA</sequence>
<dbReference type="PROSITE" id="PS50931">
    <property type="entry name" value="HTH_LYSR"/>
    <property type="match status" value="1"/>
</dbReference>
<keyword evidence="7" id="KW-1185">Reference proteome</keyword>
<protein>
    <submittedName>
        <fullName evidence="6">LysR family transcriptional regulator</fullName>
    </submittedName>
</protein>
<dbReference type="SUPFAM" id="SSF46785">
    <property type="entry name" value="Winged helix' DNA-binding domain"/>
    <property type="match status" value="1"/>
</dbReference>
<dbReference type="InterPro" id="IPR036388">
    <property type="entry name" value="WH-like_DNA-bd_sf"/>
</dbReference>
<reference evidence="6 7" key="1">
    <citation type="submission" date="2020-01" db="EMBL/GenBank/DDBJ databases">
        <title>Genomes of bacteria type strains.</title>
        <authorList>
            <person name="Chen J."/>
            <person name="Zhu S."/>
            <person name="Chen J."/>
        </authorList>
    </citation>
    <scope>NUCLEOTIDE SEQUENCE [LARGE SCALE GENOMIC DNA]</scope>
    <source>
        <strain evidence="6 7">KCTC 52919</strain>
    </source>
</reference>
<proteinExistence type="inferred from homology"/>
<organism evidence="6 7">
    <name type="scientific">Aurantimonas aggregata</name>
    <dbReference type="NCBI Taxonomy" id="2047720"/>
    <lineage>
        <taxon>Bacteria</taxon>
        <taxon>Pseudomonadati</taxon>
        <taxon>Pseudomonadota</taxon>
        <taxon>Alphaproteobacteria</taxon>
        <taxon>Hyphomicrobiales</taxon>
        <taxon>Aurantimonadaceae</taxon>
        <taxon>Aurantimonas</taxon>
    </lineage>
</organism>
<dbReference type="RefSeq" id="WP_163045985.1">
    <property type="nucleotide sequence ID" value="NZ_JAAAMJ010000028.1"/>
</dbReference>
<keyword evidence="4" id="KW-0804">Transcription</keyword>